<proteinExistence type="predicted"/>
<evidence type="ECO:0000313" key="1">
    <source>
        <dbReference type="EMBL" id="URE20845.1"/>
    </source>
</evidence>
<organism evidence="1 2">
    <name type="scientific">Musa troglodytarum</name>
    <name type="common">fe'i banana</name>
    <dbReference type="NCBI Taxonomy" id="320322"/>
    <lineage>
        <taxon>Eukaryota</taxon>
        <taxon>Viridiplantae</taxon>
        <taxon>Streptophyta</taxon>
        <taxon>Embryophyta</taxon>
        <taxon>Tracheophyta</taxon>
        <taxon>Spermatophyta</taxon>
        <taxon>Magnoliopsida</taxon>
        <taxon>Liliopsida</taxon>
        <taxon>Zingiberales</taxon>
        <taxon>Musaceae</taxon>
        <taxon>Musa</taxon>
    </lineage>
</organism>
<name>A0A9E7GTK6_9LILI</name>
<accession>A0A9E7GTK6</accession>
<dbReference type="Proteomes" id="UP001055439">
    <property type="component" value="Chromosome 7"/>
</dbReference>
<gene>
    <name evidence="1" type="ORF">MUK42_11688</name>
</gene>
<dbReference type="OrthoDB" id="1843021at2759"/>
<sequence>MHGHTGAGNHGSFEDAVCQLRARGVEVQVWLSPL</sequence>
<dbReference type="EMBL" id="CP097509">
    <property type="protein sequence ID" value="URE20845.1"/>
    <property type="molecule type" value="Genomic_DNA"/>
</dbReference>
<dbReference type="AlphaFoldDB" id="A0A9E7GTK6"/>
<reference evidence="1" key="1">
    <citation type="submission" date="2022-05" db="EMBL/GenBank/DDBJ databases">
        <title>The Musa troglodytarum L. genome provides insights into the mechanism of non-climacteric behaviour and enrichment of carotenoids.</title>
        <authorList>
            <person name="Wang J."/>
        </authorList>
    </citation>
    <scope>NUCLEOTIDE SEQUENCE</scope>
    <source>
        <tissue evidence="1">Leaf</tissue>
    </source>
</reference>
<keyword evidence="2" id="KW-1185">Reference proteome</keyword>
<evidence type="ECO:0000313" key="2">
    <source>
        <dbReference type="Proteomes" id="UP001055439"/>
    </source>
</evidence>
<protein>
    <submittedName>
        <fullName evidence="1">Uncharacterized protein</fullName>
    </submittedName>
</protein>